<dbReference type="NCBIfam" id="NF005293">
    <property type="entry name" value="PRK06816.1"/>
    <property type="match status" value="1"/>
</dbReference>
<evidence type="ECO:0000259" key="3">
    <source>
        <dbReference type="Pfam" id="PF08541"/>
    </source>
</evidence>
<reference evidence="4" key="1">
    <citation type="submission" date="2022-10" db="EMBL/GenBank/DDBJ databases">
        <title>Two novel species of Flavobacterium.</title>
        <authorList>
            <person name="Liu Q."/>
            <person name="Xin Y.-H."/>
        </authorList>
    </citation>
    <scope>NUCLEOTIDE SEQUENCE</scope>
    <source>
        <strain evidence="4">LS1R49</strain>
    </source>
</reference>
<name>A0A9X3BZ23_9FLAO</name>
<dbReference type="SUPFAM" id="SSF53901">
    <property type="entry name" value="Thiolase-like"/>
    <property type="match status" value="2"/>
</dbReference>
<dbReference type="GO" id="GO:0016746">
    <property type="term" value="F:acyltransferase activity"/>
    <property type="evidence" value="ECO:0007669"/>
    <property type="project" value="UniProtKB-KW"/>
</dbReference>
<evidence type="ECO:0000313" key="5">
    <source>
        <dbReference type="Proteomes" id="UP001151079"/>
    </source>
</evidence>
<dbReference type="EMBL" id="JAOZEW010000021">
    <property type="protein sequence ID" value="MCV9929605.1"/>
    <property type="molecule type" value="Genomic_DNA"/>
</dbReference>
<accession>A0A9X3BZ23</accession>
<dbReference type="Pfam" id="PF08541">
    <property type="entry name" value="ACP_syn_III_C"/>
    <property type="match status" value="1"/>
</dbReference>
<dbReference type="AlphaFoldDB" id="A0A9X3BZ23"/>
<dbReference type="PANTHER" id="PTHR34069:SF2">
    <property type="entry name" value="BETA-KETOACYL-[ACYL-CARRIER-PROTEIN] SYNTHASE III"/>
    <property type="match status" value="1"/>
</dbReference>
<dbReference type="Gene3D" id="3.40.47.10">
    <property type="match status" value="2"/>
</dbReference>
<organism evidence="4 5">
    <name type="scientific">Flavobacterium shii</name>
    <dbReference type="NCBI Taxonomy" id="2987687"/>
    <lineage>
        <taxon>Bacteria</taxon>
        <taxon>Pseudomonadati</taxon>
        <taxon>Bacteroidota</taxon>
        <taxon>Flavobacteriia</taxon>
        <taxon>Flavobacteriales</taxon>
        <taxon>Flavobacteriaceae</taxon>
        <taxon>Flavobacterium</taxon>
    </lineage>
</organism>
<evidence type="ECO:0000313" key="4">
    <source>
        <dbReference type="EMBL" id="MCV9929605.1"/>
    </source>
</evidence>
<dbReference type="InterPro" id="IPR016039">
    <property type="entry name" value="Thiolase-like"/>
</dbReference>
<evidence type="ECO:0000256" key="1">
    <source>
        <dbReference type="ARBA" id="ARBA00022679"/>
    </source>
</evidence>
<keyword evidence="1" id="KW-0808">Transferase</keyword>
<dbReference type="CDD" id="cd00827">
    <property type="entry name" value="init_cond_enzymes"/>
    <property type="match status" value="1"/>
</dbReference>
<comment type="caution">
    <text evidence="4">The sequence shown here is derived from an EMBL/GenBank/DDBJ whole genome shotgun (WGS) entry which is preliminary data.</text>
</comment>
<dbReference type="RefSeq" id="WP_264207694.1">
    <property type="nucleotide sequence ID" value="NZ_JAOZEW010000021.1"/>
</dbReference>
<evidence type="ECO:0000256" key="2">
    <source>
        <dbReference type="ARBA" id="ARBA00023315"/>
    </source>
</evidence>
<protein>
    <submittedName>
        <fullName evidence="4">Beta-ketoacyl-ACP synthase III</fullName>
    </submittedName>
</protein>
<dbReference type="InterPro" id="IPR013747">
    <property type="entry name" value="ACP_syn_III_C"/>
</dbReference>
<keyword evidence="2" id="KW-0012">Acyltransferase</keyword>
<dbReference type="Proteomes" id="UP001151079">
    <property type="component" value="Unassembled WGS sequence"/>
</dbReference>
<dbReference type="PANTHER" id="PTHR34069">
    <property type="entry name" value="3-OXOACYL-[ACYL-CARRIER-PROTEIN] SYNTHASE 3"/>
    <property type="match status" value="1"/>
</dbReference>
<dbReference type="GO" id="GO:0044550">
    <property type="term" value="P:secondary metabolite biosynthetic process"/>
    <property type="evidence" value="ECO:0007669"/>
    <property type="project" value="TreeGrafter"/>
</dbReference>
<feature type="domain" description="Beta-ketoacyl-[acyl-carrier-protein] synthase III C-terminal" evidence="3">
    <location>
        <begin position="282"/>
        <end position="360"/>
    </location>
</feature>
<gene>
    <name evidence="4" type="ORF">OIU83_18230</name>
</gene>
<sequence>MFEVYITKAAKYLPNEAVTNDEMESYLGLINDSVSKARRIILRNNKIVSRYYAIDKEGKSTHNNAELTKNAITNLFDENFTPQDMEVLSCGTSTPDVFLPSHAAMVHGLLKNKSVELNSSSGVCCAGMNSLKYGFLSVKSGNSNNAVCTGSEKVSSWFLSHKYTPEVSNLKTLEELPIIAFKKDFLRWMLSDGSGAFLLENKPRGPISLKIEWMEAFSYAYELETCMYAGGDKLESGEIKAWSDYSPEEWLNESVFSIKQDVKLLDEFILSKGAESMGIAMTKNNITADQVDYFIPHVSSHFFVEGLKKSLEENNVGMADEKWFMNLARVGNVGSASIYLAVEELMNSGKLKIGDRILLSVPESGRFSFAYAYLTVC</sequence>
<keyword evidence="5" id="KW-1185">Reference proteome</keyword>
<proteinExistence type="predicted"/>